<sequence>MFTDPQSVTISGTAISLPRTSSAVNAGSYTSNDGATALLISSAYGKRVRRAIAIQVKKYATDPATPSQNVPVSATIRLTVDQPVQGYTVAELTAAVVGFLANLTASTNANIGKLLGGEN</sequence>
<proteinExistence type="predicted"/>
<dbReference type="EMBL" id="MN034662">
    <property type="protein sequence ID" value="QDH89172.1"/>
    <property type="molecule type" value="Genomic_RNA"/>
</dbReference>
<dbReference type="EMBL" id="MN033291">
    <property type="protein sequence ID" value="QDH87331.1"/>
    <property type="molecule type" value="Genomic_RNA"/>
</dbReference>
<evidence type="ECO:0000313" key="1">
    <source>
        <dbReference type="EMBL" id="QDH87331.1"/>
    </source>
</evidence>
<evidence type="ECO:0000313" key="2">
    <source>
        <dbReference type="EMBL" id="QDH89172.1"/>
    </source>
</evidence>
<protein>
    <submittedName>
        <fullName evidence="1">Uncharacterized protein</fullName>
    </submittedName>
</protein>
<name>A0A514D160_9VIRU</name>
<accession>A0A514D160</accession>
<reference evidence="1" key="1">
    <citation type="submission" date="2019-05" db="EMBL/GenBank/DDBJ databases">
        <title>Metatranscriptomic reconstruction reveals RNA viruses with the potential to shape carbon cycling in soil.</title>
        <authorList>
            <person name="Starr E.P."/>
            <person name="Nuccio E."/>
            <person name="Pett-Ridge J."/>
            <person name="Banfield J.F."/>
            <person name="Firestone M.K."/>
        </authorList>
    </citation>
    <scope>NUCLEOTIDE SEQUENCE</scope>
    <source>
        <strain evidence="2">H1_Bulk_Litter_5_scaffold_748</strain>
        <strain evidence="1">H2_Rhizo_33_scaffold_586_e_612_1</strain>
    </source>
</reference>
<organism evidence="1">
    <name type="scientific">Leviviridae sp</name>
    <dbReference type="NCBI Taxonomy" id="2027243"/>
    <lineage>
        <taxon>Viruses</taxon>
        <taxon>Riboviria</taxon>
        <taxon>Orthornavirae</taxon>
        <taxon>Lenarviricota</taxon>
        <taxon>Leviviricetes</taxon>
        <taxon>Norzivirales</taxon>
        <taxon>Fiersviridae</taxon>
    </lineage>
</organism>
<gene>
    <name evidence="2" type="ORF">H1BulkLitter5748_000002</name>
    <name evidence="1" type="ORF">H2Rhizo33586e6121_000002</name>
</gene>